<gene>
    <name evidence="2" type="ORF">GA0070606_2075</name>
</gene>
<accession>A0A1C6UGI5</accession>
<name>A0A1C6UGI5_9ACTN</name>
<sequence>MPSPRSRHPTAAQPEPGDGDAALADAEATTCASVGLPASARVLFAVVNAKGGLVRGLGVAAASRLGTGMYQVVFDQDVTAAGYVGTVGLPGSSGVAPSGEIAVAGRTGIPNAVFVSTFASDGRPADRPFHLAVLA</sequence>
<dbReference type="EMBL" id="FMHZ01000002">
    <property type="protein sequence ID" value="SCL53146.1"/>
    <property type="molecule type" value="Genomic_DNA"/>
</dbReference>
<evidence type="ECO:0000256" key="1">
    <source>
        <dbReference type="SAM" id="MobiDB-lite"/>
    </source>
</evidence>
<dbReference type="RefSeq" id="WP_091097161.1">
    <property type="nucleotide sequence ID" value="NZ_FMHZ01000002.1"/>
</dbReference>
<proteinExistence type="predicted"/>
<protein>
    <submittedName>
        <fullName evidence="2">Uncharacterized protein</fullName>
    </submittedName>
</protein>
<organism evidence="2 3">
    <name type="scientific">Micromonospora citrea</name>
    <dbReference type="NCBI Taxonomy" id="47855"/>
    <lineage>
        <taxon>Bacteria</taxon>
        <taxon>Bacillati</taxon>
        <taxon>Actinomycetota</taxon>
        <taxon>Actinomycetes</taxon>
        <taxon>Micromonosporales</taxon>
        <taxon>Micromonosporaceae</taxon>
        <taxon>Micromonospora</taxon>
    </lineage>
</organism>
<keyword evidence="3" id="KW-1185">Reference proteome</keyword>
<evidence type="ECO:0000313" key="3">
    <source>
        <dbReference type="Proteomes" id="UP000199001"/>
    </source>
</evidence>
<dbReference type="Proteomes" id="UP000199001">
    <property type="component" value="Unassembled WGS sequence"/>
</dbReference>
<reference evidence="3" key="1">
    <citation type="submission" date="2016-06" db="EMBL/GenBank/DDBJ databases">
        <authorList>
            <person name="Varghese N."/>
            <person name="Submissions Spin"/>
        </authorList>
    </citation>
    <scope>NUCLEOTIDE SEQUENCE [LARGE SCALE GENOMIC DNA]</scope>
    <source>
        <strain evidence="3">DSM 43903</strain>
    </source>
</reference>
<feature type="region of interest" description="Disordered" evidence="1">
    <location>
        <begin position="1"/>
        <end position="21"/>
    </location>
</feature>
<dbReference type="OrthoDB" id="4293577at2"/>
<dbReference type="AlphaFoldDB" id="A0A1C6UGI5"/>
<dbReference type="STRING" id="47855.GA0070606_2075"/>
<evidence type="ECO:0000313" key="2">
    <source>
        <dbReference type="EMBL" id="SCL53146.1"/>
    </source>
</evidence>